<evidence type="ECO:0000259" key="1">
    <source>
        <dbReference type="Pfam" id="PF08044"/>
    </source>
</evidence>
<dbReference type="RefSeq" id="WP_344034480.1">
    <property type="nucleotide sequence ID" value="NZ_BAAAKE010000001.1"/>
</dbReference>
<organism evidence="2 3">
    <name type="scientific">Saccharothrix xinjiangensis</name>
    <dbReference type="NCBI Taxonomy" id="204798"/>
    <lineage>
        <taxon>Bacteria</taxon>
        <taxon>Bacillati</taxon>
        <taxon>Actinomycetota</taxon>
        <taxon>Actinomycetes</taxon>
        <taxon>Pseudonocardiales</taxon>
        <taxon>Pseudonocardiaceae</taxon>
        <taxon>Saccharothrix</taxon>
    </lineage>
</organism>
<feature type="domain" description="DUF1707" evidence="1">
    <location>
        <begin position="13"/>
        <end position="64"/>
    </location>
</feature>
<proteinExistence type="predicted"/>
<dbReference type="Pfam" id="PF08044">
    <property type="entry name" value="DUF1707"/>
    <property type="match status" value="1"/>
</dbReference>
<sequence>MTEPAQADPRNFRVSDAEREHVVELLQKAIGRGLITLDEFTERTDTALAAKTRAQLNAVLVDLPGVVNREQVAPVRDLQELKATMSTVNRKGRWSVPRRLVVHNRLGSTDLDFREASIPHAVVDIELDVTAGSVKLVLPEGATVDADGVELAASNLKDKVGTGANGRPHFVVHGHVRAGNVEIKKKTRWFRHV</sequence>
<reference evidence="3" key="1">
    <citation type="journal article" date="2019" name="Int. J. Syst. Evol. Microbiol.">
        <title>The Global Catalogue of Microorganisms (GCM) 10K type strain sequencing project: providing services to taxonomists for standard genome sequencing and annotation.</title>
        <authorList>
            <consortium name="The Broad Institute Genomics Platform"/>
            <consortium name="The Broad Institute Genome Sequencing Center for Infectious Disease"/>
            <person name="Wu L."/>
            <person name="Ma J."/>
        </authorList>
    </citation>
    <scope>NUCLEOTIDE SEQUENCE [LARGE SCALE GENOMIC DNA]</scope>
    <source>
        <strain evidence="3">KCTC 12848</strain>
    </source>
</reference>
<name>A0ABV9Y205_9PSEU</name>
<dbReference type="InterPro" id="IPR012551">
    <property type="entry name" value="DUF1707_SHOCT-like"/>
</dbReference>
<dbReference type="Proteomes" id="UP001595833">
    <property type="component" value="Unassembled WGS sequence"/>
</dbReference>
<comment type="caution">
    <text evidence="2">The sequence shown here is derived from an EMBL/GenBank/DDBJ whole genome shotgun (WGS) entry which is preliminary data.</text>
</comment>
<protein>
    <submittedName>
        <fullName evidence="2">DUF1707 domain-containing protein</fullName>
    </submittedName>
</protein>
<accession>A0ABV9Y205</accession>
<dbReference type="EMBL" id="JBHSJB010000023">
    <property type="protein sequence ID" value="MFC5056738.1"/>
    <property type="molecule type" value="Genomic_DNA"/>
</dbReference>
<dbReference type="PANTHER" id="PTHR40763">
    <property type="entry name" value="MEMBRANE PROTEIN-RELATED"/>
    <property type="match status" value="1"/>
</dbReference>
<gene>
    <name evidence="2" type="ORF">ACFPFM_23705</name>
</gene>
<keyword evidence="3" id="KW-1185">Reference proteome</keyword>
<evidence type="ECO:0000313" key="3">
    <source>
        <dbReference type="Proteomes" id="UP001595833"/>
    </source>
</evidence>
<evidence type="ECO:0000313" key="2">
    <source>
        <dbReference type="EMBL" id="MFC5056738.1"/>
    </source>
</evidence>
<dbReference type="PANTHER" id="PTHR40763:SF5">
    <property type="entry name" value="MEMBRANE PROTEIN"/>
    <property type="match status" value="1"/>
</dbReference>